<organism evidence="2 3">
    <name type="scientific">Pannonibacter tanglangensis</name>
    <dbReference type="NCBI Taxonomy" id="2750084"/>
    <lineage>
        <taxon>Bacteria</taxon>
        <taxon>Pseudomonadati</taxon>
        <taxon>Pseudomonadota</taxon>
        <taxon>Alphaproteobacteria</taxon>
        <taxon>Hyphomicrobiales</taxon>
        <taxon>Stappiaceae</taxon>
        <taxon>Pannonibacter</taxon>
    </lineage>
</organism>
<name>A0A7X5F0E5_9HYPH</name>
<comment type="caution">
    <text evidence="2">The sequence shown here is derived from an EMBL/GenBank/DDBJ whole genome shotgun (WGS) entry which is preliminary data.</text>
</comment>
<dbReference type="EMBL" id="JAABLQ010000001">
    <property type="protein sequence ID" value="NBN77194.1"/>
    <property type="molecule type" value="Genomic_DNA"/>
</dbReference>
<keyword evidence="1" id="KW-0472">Membrane</keyword>
<evidence type="ECO:0000313" key="2">
    <source>
        <dbReference type="EMBL" id="NBN77194.1"/>
    </source>
</evidence>
<dbReference type="RefSeq" id="WP_161707809.1">
    <property type="nucleotide sequence ID" value="NZ_JAABLQ010000001.1"/>
</dbReference>
<dbReference type="Pfam" id="PF19911">
    <property type="entry name" value="DUF6384"/>
    <property type="match status" value="1"/>
</dbReference>
<keyword evidence="1" id="KW-1133">Transmembrane helix</keyword>
<dbReference type="AlphaFoldDB" id="A0A7X5F0E5"/>
<gene>
    <name evidence="2" type="ORF">GWI72_02805</name>
</gene>
<accession>A0A7X5F0E5</accession>
<protein>
    <submittedName>
        <fullName evidence="2">Uncharacterized protein</fullName>
    </submittedName>
</protein>
<dbReference type="InterPro" id="IPR045964">
    <property type="entry name" value="DUF6384"/>
</dbReference>
<evidence type="ECO:0000313" key="3">
    <source>
        <dbReference type="Proteomes" id="UP000586722"/>
    </source>
</evidence>
<proteinExistence type="predicted"/>
<evidence type="ECO:0000256" key="1">
    <source>
        <dbReference type="SAM" id="Phobius"/>
    </source>
</evidence>
<reference evidence="3" key="1">
    <citation type="submission" date="2020-01" db="EMBL/GenBank/DDBJ databases">
        <authorList>
            <person name="Fang Y."/>
            <person name="Sun R."/>
            <person name="Nie L."/>
            <person name="He J."/>
            <person name="Hao L."/>
            <person name="Wang L."/>
            <person name="Su S."/>
            <person name="Lv E."/>
            <person name="Zhang Z."/>
            <person name="Xie R."/>
            <person name="Liu H."/>
        </authorList>
    </citation>
    <scope>NUCLEOTIDE SEQUENCE [LARGE SCALE GENOMIC DNA]</scope>
    <source>
        <strain evidence="3">XCT-53</strain>
    </source>
</reference>
<keyword evidence="1" id="KW-0812">Transmembrane</keyword>
<keyword evidence="3" id="KW-1185">Reference proteome</keyword>
<feature type="transmembrane region" description="Helical" evidence="1">
    <location>
        <begin position="100"/>
        <end position="118"/>
    </location>
</feature>
<dbReference type="Proteomes" id="UP000586722">
    <property type="component" value="Unassembled WGS sequence"/>
</dbReference>
<sequence length="312" mass="33479">MAETARPGQAPLDDLMMAMDVVDTLRHDDALVQRELGRDLSDAALITRLREIYASQGITVPDHILEQGVAGLKQDRFVYAPPAAGVSRLLALAYIRRGRIARVGGIAVAIVVAAVVGWQTLVVAPRERAAAALAQELSTLLPGDVGRLTAAIAAVSNDPQALTQSATLAADANRAIAARDIAAARKAVADLAALEAELNSRFEVRIVSRPGTPTGVTRIPDVNRSTRNFYLVVEAIGPDGSPIERTITSEEDRKAKTVTMWAQRVPEAVFNRVRDDKANDGIVQNARLGTKQRGRLAIDWAMKVEDGAITSW</sequence>